<dbReference type="InterPro" id="IPR032675">
    <property type="entry name" value="LRR_dom_sf"/>
</dbReference>
<protein>
    <recommendedName>
        <fullName evidence="4">U-box domain-containing protein</fullName>
    </recommendedName>
</protein>
<evidence type="ECO:0000256" key="1">
    <source>
        <dbReference type="ARBA" id="ARBA00004430"/>
    </source>
</evidence>
<organism evidence="5 6">
    <name type="scientific">Apatococcus lobatus</name>
    <dbReference type="NCBI Taxonomy" id="904363"/>
    <lineage>
        <taxon>Eukaryota</taxon>
        <taxon>Viridiplantae</taxon>
        <taxon>Chlorophyta</taxon>
        <taxon>core chlorophytes</taxon>
        <taxon>Trebouxiophyceae</taxon>
        <taxon>Chlorellales</taxon>
        <taxon>Chlorellaceae</taxon>
        <taxon>Apatococcus</taxon>
    </lineage>
</organism>
<name>A0AAW1S9G9_9CHLO</name>
<dbReference type="SMART" id="SM00368">
    <property type="entry name" value="LRR_RI"/>
    <property type="match status" value="6"/>
</dbReference>
<dbReference type="Proteomes" id="UP001438707">
    <property type="component" value="Unassembled WGS sequence"/>
</dbReference>
<dbReference type="GO" id="GO:0005930">
    <property type="term" value="C:axoneme"/>
    <property type="evidence" value="ECO:0007669"/>
    <property type="project" value="UniProtKB-SubCell"/>
</dbReference>
<dbReference type="AlphaFoldDB" id="A0AAW1S9G9"/>
<dbReference type="GO" id="GO:0016567">
    <property type="term" value="P:protein ubiquitination"/>
    <property type="evidence" value="ECO:0007669"/>
    <property type="project" value="InterPro"/>
</dbReference>
<comment type="caution">
    <text evidence="5">The sequence shown here is derived from an EMBL/GenBank/DDBJ whole genome shotgun (WGS) entry which is preliminary data.</text>
</comment>
<dbReference type="InterPro" id="IPR052085">
    <property type="entry name" value="WD-SAM-U-box"/>
</dbReference>
<proteinExistence type="predicted"/>
<gene>
    <name evidence="5" type="ORF">WJX74_000151</name>
</gene>
<evidence type="ECO:0000256" key="2">
    <source>
        <dbReference type="SAM" id="MobiDB-lite"/>
    </source>
</evidence>
<feature type="transmembrane region" description="Helical" evidence="3">
    <location>
        <begin position="227"/>
        <end position="250"/>
    </location>
</feature>
<keyword evidence="3" id="KW-0472">Membrane</keyword>
<dbReference type="SUPFAM" id="SSF52047">
    <property type="entry name" value="RNI-like"/>
    <property type="match status" value="1"/>
</dbReference>
<evidence type="ECO:0000256" key="3">
    <source>
        <dbReference type="SAM" id="Phobius"/>
    </source>
</evidence>
<accession>A0AAW1S9G9</accession>
<feature type="compositionally biased region" description="Polar residues" evidence="2">
    <location>
        <begin position="130"/>
        <end position="142"/>
    </location>
</feature>
<dbReference type="Gene3D" id="3.80.10.10">
    <property type="entry name" value="Ribonuclease Inhibitor"/>
    <property type="match status" value="1"/>
</dbReference>
<dbReference type="PROSITE" id="PS51698">
    <property type="entry name" value="U_BOX"/>
    <property type="match status" value="1"/>
</dbReference>
<feature type="transmembrane region" description="Helical" evidence="3">
    <location>
        <begin position="198"/>
        <end position="215"/>
    </location>
</feature>
<dbReference type="InterPro" id="IPR003613">
    <property type="entry name" value="Ubox_domain"/>
</dbReference>
<feature type="domain" description="U-box" evidence="4">
    <location>
        <begin position="37"/>
        <end position="110"/>
    </location>
</feature>
<dbReference type="SUPFAM" id="SSF57850">
    <property type="entry name" value="RING/U-box"/>
    <property type="match status" value="1"/>
</dbReference>
<keyword evidence="3" id="KW-1133">Transmembrane helix</keyword>
<dbReference type="PANTHER" id="PTHR46573">
    <property type="entry name" value="WD REPEAT, SAM AND U-BOX DOMAIN-CONTAINING PROTEIN 1"/>
    <property type="match status" value="1"/>
</dbReference>
<comment type="subcellular location">
    <subcellularLocation>
        <location evidence="1">Cytoplasm</location>
        <location evidence="1">Cytoskeleton</location>
        <location evidence="1">Cilium axoneme</location>
    </subcellularLocation>
</comment>
<dbReference type="PANTHER" id="PTHR46573:SF1">
    <property type="entry name" value="WD REPEAT, SAM AND U-BOX DOMAIN-CONTAINING PROTEIN 1"/>
    <property type="match status" value="1"/>
</dbReference>
<evidence type="ECO:0000259" key="4">
    <source>
        <dbReference type="PROSITE" id="PS51698"/>
    </source>
</evidence>
<dbReference type="InterPro" id="IPR013083">
    <property type="entry name" value="Znf_RING/FYVE/PHD"/>
</dbReference>
<evidence type="ECO:0000313" key="5">
    <source>
        <dbReference type="EMBL" id="KAK9842652.1"/>
    </source>
</evidence>
<keyword evidence="3" id="KW-0812">Transmembrane</keyword>
<dbReference type="GO" id="GO:0004842">
    <property type="term" value="F:ubiquitin-protein transferase activity"/>
    <property type="evidence" value="ECO:0007669"/>
    <property type="project" value="InterPro"/>
</dbReference>
<feature type="region of interest" description="Disordered" evidence="2">
    <location>
        <begin position="110"/>
        <end position="146"/>
    </location>
</feature>
<dbReference type="Pfam" id="PF04564">
    <property type="entry name" value="U-box"/>
    <property type="match status" value="1"/>
</dbReference>
<sequence length="525" mass="57605">MGDRAGMDGALEVIEMLLQAQTETKPPACLQKTSSQDTPEAFLCPISQDLMADPVVAADGHTYEREHICRWLQAHSRSPMTNAILEDNHVVTNWALKKAIEHWSSPAQVAKRAGYGGPTQRPAHHAPADSQPTASPHGNSTAAGRPIAQQPSTLQNAARRARASCTGAVVLWASGPGLIVFHGFILEQMFLQNGRLSILCGFILLYIVDATYYVICCQPAPDGMVATAIALLLAPPTLFVLGLVGLIEAWKWHQIPQRAYVNRQRDGRGEVPQLPPMKQWLRQSLEPMDHGHTLQTHVLLSRFWIDAEDMQNCEAALSNSTVESLTLKTAVFDESGMQHLVRILQHTSSLTTLNLSGCLFDTPRACQLIQALRARTPLRNLHLPCNALGPEVAPMVKSMLEADCHLEMLILRNNCLCNGGADQILSSLCGRSRLRHLDLSDNDLGPEVGTSAGKMLRENSALRVLELSQARLGRVGIYPLAAGFEQNTSLRTLILKDTDMPWPYWGRANAIFKAKRAAGIEVTWS</sequence>
<feature type="transmembrane region" description="Helical" evidence="3">
    <location>
        <begin position="169"/>
        <end position="186"/>
    </location>
</feature>
<dbReference type="EMBL" id="JALJOS010000002">
    <property type="protein sequence ID" value="KAK9842652.1"/>
    <property type="molecule type" value="Genomic_DNA"/>
</dbReference>
<keyword evidence="6" id="KW-1185">Reference proteome</keyword>
<evidence type="ECO:0000313" key="6">
    <source>
        <dbReference type="Proteomes" id="UP001438707"/>
    </source>
</evidence>
<dbReference type="Gene3D" id="3.30.40.10">
    <property type="entry name" value="Zinc/RING finger domain, C3HC4 (zinc finger)"/>
    <property type="match status" value="1"/>
</dbReference>
<dbReference type="CDD" id="cd16655">
    <property type="entry name" value="RING-Ubox_WDSUB1-like"/>
    <property type="match status" value="1"/>
</dbReference>
<reference evidence="5 6" key="1">
    <citation type="journal article" date="2024" name="Nat. Commun.">
        <title>Phylogenomics reveals the evolutionary origins of lichenization in chlorophyte algae.</title>
        <authorList>
            <person name="Puginier C."/>
            <person name="Libourel C."/>
            <person name="Otte J."/>
            <person name="Skaloud P."/>
            <person name="Haon M."/>
            <person name="Grisel S."/>
            <person name="Petersen M."/>
            <person name="Berrin J.G."/>
            <person name="Delaux P.M."/>
            <person name="Dal Grande F."/>
            <person name="Keller J."/>
        </authorList>
    </citation>
    <scope>NUCLEOTIDE SEQUENCE [LARGE SCALE GENOMIC DNA]</scope>
    <source>
        <strain evidence="5 6">SAG 2145</strain>
    </source>
</reference>
<dbReference type="SMART" id="SM00504">
    <property type="entry name" value="Ubox"/>
    <property type="match status" value="1"/>
</dbReference>